<evidence type="ECO:0000313" key="3">
    <source>
        <dbReference type="Proteomes" id="UP000199251"/>
    </source>
</evidence>
<evidence type="ECO:0000313" key="2">
    <source>
        <dbReference type="EMBL" id="CQD16830.1"/>
    </source>
</evidence>
<reference evidence="2 3" key="1">
    <citation type="submission" date="2015-03" db="EMBL/GenBank/DDBJ databases">
        <authorList>
            <person name="Urmite Genomes"/>
        </authorList>
    </citation>
    <scope>NUCLEOTIDE SEQUENCE [LARGE SCALE GENOMIC DNA]</scope>
    <source>
        <strain evidence="2 3">CSUR P1491</strain>
    </source>
</reference>
<feature type="transmembrane region" description="Helical" evidence="1">
    <location>
        <begin position="46"/>
        <end position="65"/>
    </location>
</feature>
<proteinExistence type="predicted"/>
<dbReference type="RefSeq" id="WP_090603712.1">
    <property type="nucleotide sequence ID" value="NZ_CTEE01000001.1"/>
</dbReference>
<keyword evidence="1" id="KW-0812">Transmembrane</keyword>
<protein>
    <submittedName>
        <fullName evidence="2">Uncharacterized protein</fullName>
    </submittedName>
</protein>
<dbReference type="OrthoDB" id="4705317at2"/>
<gene>
    <name evidence="2" type="ORF">BN1232_03659</name>
</gene>
<evidence type="ECO:0000256" key="1">
    <source>
        <dbReference type="SAM" id="Phobius"/>
    </source>
</evidence>
<feature type="transmembrane region" description="Helical" evidence="1">
    <location>
        <begin position="175"/>
        <end position="196"/>
    </location>
</feature>
<keyword evidence="1" id="KW-0472">Membrane</keyword>
<dbReference type="Proteomes" id="UP000199251">
    <property type="component" value="Unassembled WGS sequence"/>
</dbReference>
<feature type="transmembrane region" description="Helical" evidence="1">
    <location>
        <begin position="108"/>
        <end position="132"/>
    </location>
</feature>
<feature type="transmembrane region" description="Helical" evidence="1">
    <location>
        <begin position="15"/>
        <end position="39"/>
    </location>
</feature>
<accession>A0A0E4GYT0</accession>
<sequence length="245" mass="27602">MYDGRQTLTAIDNHLAWILALCALAMVCNYIWFFAAYVIARREKVYSIPIFCTLFWFAGDGSFVARYDTWFHTYHHWYVELFWCALVLTVTFEGAYIVQAIQFGRKELLPSATTAQFAALIVAGAVVAVIVWNFFNHVMKDPIAIAYFSIANTALPLMYVGILMRRRSSAGTAPIVWWGYLGMINFWFVALTLFFGPEFRSFWYLALWAVCVVAGVGVLVAVIRLPKTSPQSAPVPTASGASMVR</sequence>
<dbReference type="STRING" id="141349.BN1232_03659"/>
<feature type="transmembrane region" description="Helical" evidence="1">
    <location>
        <begin position="77"/>
        <end position="96"/>
    </location>
</feature>
<organism evidence="2 3">
    <name type="scientific">Mycobacterium lentiflavum</name>
    <dbReference type="NCBI Taxonomy" id="141349"/>
    <lineage>
        <taxon>Bacteria</taxon>
        <taxon>Bacillati</taxon>
        <taxon>Actinomycetota</taxon>
        <taxon>Actinomycetes</taxon>
        <taxon>Mycobacteriales</taxon>
        <taxon>Mycobacteriaceae</taxon>
        <taxon>Mycobacterium</taxon>
        <taxon>Mycobacterium simiae complex</taxon>
    </lineage>
</organism>
<feature type="transmembrane region" description="Helical" evidence="1">
    <location>
        <begin position="144"/>
        <end position="163"/>
    </location>
</feature>
<keyword evidence="1" id="KW-1133">Transmembrane helix</keyword>
<feature type="transmembrane region" description="Helical" evidence="1">
    <location>
        <begin position="202"/>
        <end position="223"/>
    </location>
</feature>
<name>A0A0E4GYT0_MYCLN</name>
<dbReference type="EMBL" id="CTEE01000001">
    <property type="protein sequence ID" value="CQD16830.1"/>
    <property type="molecule type" value="Genomic_DNA"/>
</dbReference>
<dbReference type="AlphaFoldDB" id="A0A0E4GYT0"/>